<dbReference type="Proteomes" id="UP000314294">
    <property type="component" value="Unassembled WGS sequence"/>
</dbReference>
<dbReference type="AlphaFoldDB" id="A0A4Z2FEC8"/>
<organism evidence="2 3">
    <name type="scientific">Liparis tanakae</name>
    <name type="common">Tanaka's snailfish</name>
    <dbReference type="NCBI Taxonomy" id="230148"/>
    <lineage>
        <taxon>Eukaryota</taxon>
        <taxon>Metazoa</taxon>
        <taxon>Chordata</taxon>
        <taxon>Craniata</taxon>
        <taxon>Vertebrata</taxon>
        <taxon>Euteleostomi</taxon>
        <taxon>Actinopterygii</taxon>
        <taxon>Neopterygii</taxon>
        <taxon>Teleostei</taxon>
        <taxon>Neoteleostei</taxon>
        <taxon>Acanthomorphata</taxon>
        <taxon>Eupercaria</taxon>
        <taxon>Perciformes</taxon>
        <taxon>Cottioidei</taxon>
        <taxon>Cottales</taxon>
        <taxon>Liparidae</taxon>
        <taxon>Liparis</taxon>
    </lineage>
</organism>
<feature type="region of interest" description="Disordered" evidence="1">
    <location>
        <begin position="40"/>
        <end position="75"/>
    </location>
</feature>
<evidence type="ECO:0000313" key="3">
    <source>
        <dbReference type="Proteomes" id="UP000314294"/>
    </source>
</evidence>
<protein>
    <submittedName>
        <fullName evidence="2">Uncharacterized protein</fullName>
    </submittedName>
</protein>
<dbReference type="EMBL" id="SRLO01001340">
    <property type="protein sequence ID" value="TNN38772.1"/>
    <property type="molecule type" value="Genomic_DNA"/>
</dbReference>
<evidence type="ECO:0000256" key="1">
    <source>
        <dbReference type="SAM" id="MobiDB-lite"/>
    </source>
</evidence>
<reference evidence="2 3" key="1">
    <citation type="submission" date="2019-03" db="EMBL/GenBank/DDBJ databases">
        <title>First draft genome of Liparis tanakae, snailfish: a comprehensive survey of snailfish specific genes.</title>
        <authorList>
            <person name="Kim W."/>
            <person name="Song I."/>
            <person name="Jeong J.-H."/>
            <person name="Kim D."/>
            <person name="Kim S."/>
            <person name="Ryu S."/>
            <person name="Song J.Y."/>
            <person name="Lee S.K."/>
        </authorList>
    </citation>
    <scope>NUCLEOTIDE SEQUENCE [LARGE SCALE GENOMIC DNA]</scope>
    <source>
        <tissue evidence="2">Muscle</tissue>
    </source>
</reference>
<sequence length="185" mass="20230">MNRSIRSVTAIKQLQSSELLPRHSPTTITCKLNDLTTPGNYSATFREGPRPQRATQSAEGNVCEETSRSSSSTSFSTSAATTSPFHSHSTLASAAVINIINNDGSASRCQLQEHLMKDFIRVISMSASYHDLAKCVLSALCQINYLQTLTTGGEDTTATVFNVYFSVVNSWLSSHIWLFRLVTDS</sequence>
<accession>A0A4Z2FEC8</accession>
<gene>
    <name evidence="2" type="ORF">EYF80_051064</name>
</gene>
<name>A0A4Z2FEC8_9TELE</name>
<keyword evidence="3" id="KW-1185">Reference proteome</keyword>
<proteinExistence type="predicted"/>
<evidence type="ECO:0000313" key="2">
    <source>
        <dbReference type="EMBL" id="TNN38772.1"/>
    </source>
</evidence>
<comment type="caution">
    <text evidence="2">The sequence shown here is derived from an EMBL/GenBank/DDBJ whole genome shotgun (WGS) entry which is preliminary data.</text>
</comment>